<accession>C5L375</accession>
<dbReference type="InParanoid" id="C5L375"/>
<name>C5L375_PERM5</name>
<dbReference type="EMBL" id="GG678714">
    <property type="protein sequence ID" value="EER08818.1"/>
    <property type="molecule type" value="Genomic_DNA"/>
</dbReference>
<dbReference type="Proteomes" id="UP000007800">
    <property type="component" value="Unassembled WGS sequence"/>
</dbReference>
<dbReference type="GeneID" id="9043395"/>
<dbReference type="OrthoDB" id="5571054at2759"/>
<protein>
    <submittedName>
        <fullName evidence="2">Uncharacterized protein</fullName>
    </submittedName>
</protein>
<gene>
    <name evidence="2" type="ORF">Pmar_PMAR010624</name>
</gene>
<proteinExistence type="predicted"/>
<evidence type="ECO:0000256" key="1">
    <source>
        <dbReference type="SAM" id="MobiDB-lite"/>
    </source>
</evidence>
<dbReference type="AlphaFoldDB" id="C5L375"/>
<evidence type="ECO:0000313" key="3">
    <source>
        <dbReference type="Proteomes" id="UP000007800"/>
    </source>
</evidence>
<evidence type="ECO:0000313" key="2">
    <source>
        <dbReference type="EMBL" id="EER08818.1"/>
    </source>
</evidence>
<organism evidence="3">
    <name type="scientific">Perkinsus marinus (strain ATCC 50983 / TXsc)</name>
    <dbReference type="NCBI Taxonomy" id="423536"/>
    <lineage>
        <taxon>Eukaryota</taxon>
        <taxon>Sar</taxon>
        <taxon>Alveolata</taxon>
        <taxon>Perkinsozoa</taxon>
        <taxon>Perkinsea</taxon>
        <taxon>Perkinsida</taxon>
        <taxon>Perkinsidae</taxon>
        <taxon>Perkinsus</taxon>
    </lineage>
</organism>
<feature type="region of interest" description="Disordered" evidence="1">
    <location>
        <begin position="33"/>
        <end position="53"/>
    </location>
</feature>
<reference evidence="2 3" key="1">
    <citation type="submission" date="2008-07" db="EMBL/GenBank/DDBJ databases">
        <authorList>
            <person name="El-Sayed N."/>
            <person name="Caler E."/>
            <person name="Inman J."/>
            <person name="Amedeo P."/>
            <person name="Hass B."/>
            <person name="Wortman J."/>
        </authorList>
    </citation>
    <scope>NUCLEOTIDE SEQUENCE [LARGE SCALE GENOMIC DNA]</scope>
    <source>
        <strain evidence="3">ATCC 50983 / TXsc</strain>
    </source>
</reference>
<dbReference type="RefSeq" id="XP_002777002.1">
    <property type="nucleotide sequence ID" value="XM_002776956.1"/>
</dbReference>
<sequence>MRTRYPSKKSFMPDQDEARKVKRLIKLIRAGIIKSKEEKPAKEDHNHLQSNRQ</sequence>
<keyword evidence="3" id="KW-1185">Reference proteome</keyword>
<feature type="compositionally biased region" description="Basic and acidic residues" evidence="1">
    <location>
        <begin position="34"/>
        <end position="47"/>
    </location>
</feature>